<name>W1PGS8_AMBTC</name>
<feature type="region of interest" description="Disordered" evidence="1">
    <location>
        <begin position="1"/>
        <end position="62"/>
    </location>
</feature>
<dbReference type="Gramene" id="ERN06919">
    <property type="protein sequence ID" value="ERN06919"/>
    <property type="gene ID" value="AMTR_s00005p00260560"/>
</dbReference>
<sequence>MKLEGRGEQQQRLRETKALPREKPGQRIGGAESRAPVEDQRHHQQERRLRRDENHLRLAEKQPRAQISRLDIFKKKMVL</sequence>
<dbReference type="AlphaFoldDB" id="W1PGS8"/>
<reference evidence="3" key="1">
    <citation type="journal article" date="2013" name="Science">
        <title>The Amborella genome and the evolution of flowering plants.</title>
        <authorList>
            <consortium name="Amborella Genome Project"/>
        </authorList>
    </citation>
    <scope>NUCLEOTIDE SEQUENCE [LARGE SCALE GENOMIC DNA]</scope>
</reference>
<organism evidence="2 3">
    <name type="scientific">Amborella trichopoda</name>
    <dbReference type="NCBI Taxonomy" id="13333"/>
    <lineage>
        <taxon>Eukaryota</taxon>
        <taxon>Viridiplantae</taxon>
        <taxon>Streptophyta</taxon>
        <taxon>Embryophyta</taxon>
        <taxon>Tracheophyta</taxon>
        <taxon>Spermatophyta</taxon>
        <taxon>Magnoliopsida</taxon>
        <taxon>Amborellales</taxon>
        <taxon>Amborellaceae</taxon>
        <taxon>Amborella</taxon>
    </lineage>
</organism>
<dbReference type="HOGENOM" id="CLU_2609228_0_0_1"/>
<feature type="compositionally biased region" description="Basic and acidic residues" evidence="1">
    <location>
        <begin position="35"/>
        <end position="62"/>
    </location>
</feature>
<gene>
    <name evidence="2" type="ORF">AMTR_s00005p00260560</name>
</gene>
<keyword evidence="3" id="KW-1185">Reference proteome</keyword>
<evidence type="ECO:0000256" key="1">
    <source>
        <dbReference type="SAM" id="MobiDB-lite"/>
    </source>
</evidence>
<feature type="compositionally biased region" description="Basic and acidic residues" evidence="1">
    <location>
        <begin position="1"/>
        <end position="25"/>
    </location>
</feature>
<accession>W1PGS8</accession>
<dbReference type="EMBL" id="KI393866">
    <property type="protein sequence ID" value="ERN06919.1"/>
    <property type="molecule type" value="Genomic_DNA"/>
</dbReference>
<proteinExistence type="predicted"/>
<protein>
    <submittedName>
        <fullName evidence="2">Uncharacterized protein</fullName>
    </submittedName>
</protein>
<evidence type="ECO:0000313" key="3">
    <source>
        <dbReference type="Proteomes" id="UP000017836"/>
    </source>
</evidence>
<evidence type="ECO:0000313" key="2">
    <source>
        <dbReference type="EMBL" id="ERN06919.1"/>
    </source>
</evidence>
<dbReference type="Proteomes" id="UP000017836">
    <property type="component" value="Unassembled WGS sequence"/>
</dbReference>